<keyword evidence="13" id="KW-1185">Reference proteome</keyword>
<evidence type="ECO:0000256" key="3">
    <source>
        <dbReference type="ARBA" id="ARBA00022618"/>
    </source>
</evidence>
<dbReference type="InterPro" id="IPR004107">
    <property type="entry name" value="Integrase_SAM-like_N"/>
</dbReference>
<evidence type="ECO:0000259" key="10">
    <source>
        <dbReference type="PROSITE" id="PS51898"/>
    </source>
</evidence>
<evidence type="ECO:0000256" key="6">
    <source>
        <dbReference type="ARBA" id="ARBA00023125"/>
    </source>
</evidence>
<keyword evidence="6 9" id="KW-0238">DNA-binding</keyword>
<dbReference type="AlphaFoldDB" id="A0A6L3ZGN8"/>
<dbReference type="PROSITE" id="PS51900">
    <property type="entry name" value="CB"/>
    <property type="match status" value="1"/>
</dbReference>
<dbReference type="GO" id="GO:0007059">
    <property type="term" value="P:chromosome segregation"/>
    <property type="evidence" value="ECO:0007669"/>
    <property type="project" value="UniProtKB-KW"/>
</dbReference>
<dbReference type="GO" id="GO:0005737">
    <property type="term" value="C:cytoplasm"/>
    <property type="evidence" value="ECO:0007669"/>
    <property type="project" value="UniProtKB-SubCell"/>
</dbReference>
<dbReference type="InterPro" id="IPR013762">
    <property type="entry name" value="Integrase-like_cat_sf"/>
</dbReference>
<keyword evidence="8" id="KW-0131">Cell cycle</keyword>
<dbReference type="InterPro" id="IPR010998">
    <property type="entry name" value="Integrase_recombinase_N"/>
</dbReference>
<evidence type="ECO:0000313" key="12">
    <source>
        <dbReference type="EMBL" id="KAB2817192.1"/>
    </source>
</evidence>
<keyword evidence="2" id="KW-0963">Cytoplasm</keyword>
<accession>A0A6L3ZGN8</accession>
<dbReference type="GO" id="GO:0051301">
    <property type="term" value="P:cell division"/>
    <property type="evidence" value="ECO:0007669"/>
    <property type="project" value="UniProtKB-KW"/>
</dbReference>
<evidence type="ECO:0000256" key="5">
    <source>
        <dbReference type="ARBA" id="ARBA00022908"/>
    </source>
</evidence>
<protein>
    <submittedName>
        <fullName evidence="12">Tyrosine-type recombinase/integrase</fullName>
    </submittedName>
</protein>
<evidence type="ECO:0000256" key="2">
    <source>
        <dbReference type="ARBA" id="ARBA00022490"/>
    </source>
</evidence>
<evidence type="ECO:0000256" key="4">
    <source>
        <dbReference type="ARBA" id="ARBA00022829"/>
    </source>
</evidence>
<name>A0A6L3ZGN8_9FLAO</name>
<gene>
    <name evidence="12" type="ORF">F8C82_01985</name>
</gene>
<evidence type="ECO:0000256" key="1">
    <source>
        <dbReference type="ARBA" id="ARBA00004496"/>
    </source>
</evidence>
<dbReference type="InterPro" id="IPR002104">
    <property type="entry name" value="Integrase_catalytic"/>
</dbReference>
<keyword evidence="5" id="KW-0229">DNA integration</keyword>
<dbReference type="Pfam" id="PF02899">
    <property type="entry name" value="Phage_int_SAM_1"/>
    <property type="match status" value="1"/>
</dbReference>
<dbReference type="RefSeq" id="WP_151691763.1">
    <property type="nucleotide sequence ID" value="NZ_BMGX01000002.1"/>
</dbReference>
<dbReference type="InterPro" id="IPR011010">
    <property type="entry name" value="DNA_brk_join_enz"/>
</dbReference>
<evidence type="ECO:0000259" key="11">
    <source>
        <dbReference type="PROSITE" id="PS51900"/>
    </source>
</evidence>
<keyword evidence="7" id="KW-0233">DNA recombination</keyword>
<evidence type="ECO:0000256" key="7">
    <source>
        <dbReference type="ARBA" id="ARBA00023172"/>
    </source>
</evidence>
<feature type="domain" description="Tyr recombinase" evidence="10">
    <location>
        <begin position="107"/>
        <end position="285"/>
    </location>
</feature>
<dbReference type="PANTHER" id="PTHR30349">
    <property type="entry name" value="PHAGE INTEGRASE-RELATED"/>
    <property type="match status" value="1"/>
</dbReference>
<dbReference type="GO" id="GO:0003677">
    <property type="term" value="F:DNA binding"/>
    <property type="evidence" value="ECO:0007669"/>
    <property type="project" value="UniProtKB-UniRule"/>
</dbReference>
<dbReference type="OrthoDB" id="9801717at2"/>
<dbReference type="EMBL" id="WBVQ01000001">
    <property type="protein sequence ID" value="KAB2817192.1"/>
    <property type="molecule type" value="Genomic_DNA"/>
</dbReference>
<feature type="domain" description="Core-binding (CB)" evidence="11">
    <location>
        <begin position="1"/>
        <end position="86"/>
    </location>
</feature>
<dbReference type="Proteomes" id="UP000484164">
    <property type="component" value="Unassembled WGS sequence"/>
</dbReference>
<comment type="caution">
    <text evidence="12">The sequence shown here is derived from an EMBL/GenBank/DDBJ whole genome shotgun (WGS) entry which is preliminary data.</text>
</comment>
<keyword evidence="4" id="KW-0159">Chromosome partition</keyword>
<dbReference type="Pfam" id="PF00589">
    <property type="entry name" value="Phage_integrase"/>
    <property type="match status" value="1"/>
</dbReference>
<dbReference type="GO" id="GO:0015074">
    <property type="term" value="P:DNA integration"/>
    <property type="evidence" value="ECO:0007669"/>
    <property type="project" value="UniProtKB-KW"/>
</dbReference>
<organism evidence="12 13">
    <name type="scientific">Phaeocystidibacter marisrubri</name>
    <dbReference type="NCBI Taxonomy" id="1577780"/>
    <lineage>
        <taxon>Bacteria</taxon>
        <taxon>Pseudomonadati</taxon>
        <taxon>Bacteroidota</taxon>
        <taxon>Flavobacteriia</taxon>
        <taxon>Flavobacteriales</taxon>
        <taxon>Phaeocystidibacteraceae</taxon>
        <taxon>Phaeocystidibacter</taxon>
    </lineage>
</organism>
<evidence type="ECO:0000256" key="8">
    <source>
        <dbReference type="ARBA" id="ARBA00023306"/>
    </source>
</evidence>
<evidence type="ECO:0000313" key="13">
    <source>
        <dbReference type="Proteomes" id="UP000484164"/>
    </source>
</evidence>
<evidence type="ECO:0000256" key="9">
    <source>
        <dbReference type="PROSITE-ProRule" id="PRU01248"/>
    </source>
</evidence>
<reference evidence="12 13" key="1">
    <citation type="submission" date="2019-10" db="EMBL/GenBank/DDBJ databases">
        <title>Genome sequence of Phaeocystidibacter marisrubri JCM30614 (type strain).</title>
        <authorList>
            <person name="Bowman J.P."/>
        </authorList>
    </citation>
    <scope>NUCLEOTIDE SEQUENCE [LARGE SCALE GENOMIC DNA]</scope>
    <source>
        <strain evidence="12 13">JCM 30614</strain>
    </source>
</reference>
<dbReference type="SUPFAM" id="SSF56349">
    <property type="entry name" value="DNA breaking-rejoining enzymes"/>
    <property type="match status" value="1"/>
</dbReference>
<dbReference type="Gene3D" id="1.10.443.10">
    <property type="entry name" value="Intergrase catalytic core"/>
    <property type="match status" value="1"/>
</dbReference>
<dbReference type="GO" id="GO:0006310">
    <property type="term" value="P:DNA recombination"/>
    <property type="evidence" value="ECO:0007669"/>
    <property type="project" value="UniProtKB-KW"/>
</dbReference>
<comment type="subcellular location">
    <subcellularLocation>
        <location evidence="1">Cytoplasm</location>
    </subcellularLocation>
</comment>
<dbReference type="InterPro" id="IPR050090">
    <property type="entry name" value="Tyrosine_recombinase_XerCD"/>
</dbReference>
<keyword evidence="3" id="KW-0132">Cell division</keyword>
<dbReference type="PROSITE" id="PS51898">
    <property type="entry name" value="TYR_RECOMBINASE"/>
    <property type="match status" value="1"/>
</dbReference>
<dbReference type="InterPro" id="IPR044068">
    <property type="entry name" value="CB"/>
</dbReference>
<sequence length="294" mass="34513">MSPSTRAFIEYLEVEKRSSSHTLTAYSNDLEQFEAWCRFQYDLDDIAQSKTSMIRDWMMDMSEEGMEAKSINRKLSSLRSFYKFLLRISEIEKSPMQPIKSMKVPKRIVRAVPENDMEKILDPTIYEEEEDGVRDRLMMLTFYMTGMRRSELIGLKWGDIDWGRKVIKVIGKRNKERYIPVNDNWLHSMEVYRQNDSGENSYIFQSNRGKMLDPKFVYNRVVHYISKVSSVEKKSPHVLRHTFATHLLNMGADLQTIKELLGHSSLAATQVYTHSSIDQIKSVYNDSHPRDRES</sequence>
<dbReference type="Gene3D" id="1.10.150.130">
    <property type="match status" value="1"/>
</dbReference>
<proteinExistence type="predicted"/>
<dbReference type="PANTHER" id="PTHR30349:SF77">
    <property type="entry name" value="TYROSINE RECOMBINASE XERC"/>
    <property type="match status" value="1"/>
</dbReference>